<dbReference type="GO" id="GO:0003677">
    <property type="term" value="F:DNA binding"/>
    <property type="evidence" value="ECO:0007669"/>
    <property type="project" value="InterPro"/>
</dbReference>
<evidence type="ECO:0000313" key="3">
    <source>
        <dbReference type="EMBL" id="KAJ8936350.1"/>
    </source>
</evidence>
<protein>
    <recommendedName>
        <fullName evidence="2">HTH psq-type domain-containing protein</fullName>
    </recommendedName>
</protein>
<name>A0AAV8XCR5_9CUCU</name>
<dbReference type="SUPFAM" id="SSF46689">
    <property type="entry name" value="Homeodomain-like"/>
    <property type="match status" value="1"/>
</dbReference>
<comment type="subcellular location">
    <subcellularLocation>
        <location evidence="1">Nucleus</location>
    </subcellularLocation>
</comment>
<feature type="domain" description="HTH psq-type" evidence="2">
    <location>
        <begin position="130"/>
        <end position="168"/>
    </location>
</feature>
<gene>
    <name evidence="3" type="ORF">NQ318_019756</name>
</gene>
<evidence type="ECO:0000313" key="4">
    <source>
        <dbReference type="Proteomes" id="UP001162162"/>
    </source>
</evidence>
<dbReference type="InterPro" id="IPR009057">
    <property type="entry name" value="Homeodomain-like_sf"/>
</dbReference>
<keyword evidence="4" id="KW-1185">Reference proteome</keyword>
<dbReference type="GO" id="GO:0005634">
    <property type="term" value="C:nucleus"/>
    <property type="evidence" value="ECO:0007669"/>
    <property type="project" value="UniProtKB-SubCell"/>
</dbReference>
<accession>A0AAV8XCR5</accession>
<dbReference type="EMBL" id="JAPWTK010000753">
    <property type="protein sequence ID" value="KAJ8936350.1"/>
    <property type="molecule type" value="Genomic_DNA"/>
</dbReference>
<dbReference type="InterPro" id="IPR036397">
    <property type="entry name" value="RNaseH_sf"/>
</dbReference>
<comment type="caution">
    <text evidence="3">The sequence shown here is derived from an EMBL/GenBank/DDBJ whole genome shotgun (WGS) entry which is preliminary data.</text>
</comment>
<reference evidence="3" key="1">
    <citation type="journal article" date="2023" name="Insect Mol. Biol.">
        <title>Genome sequencing provides insights into the evolution of gene families encoding plant cell wall-degrading enzymes in longhorned beetles.</title>
        <authorList>
            <person name="Shin N.R."/>
            <person name="Okamura Y."/>
            <person name="Kirsch R."/>
            <person name="Pauchet Y."/>
        </authorList>
    </citation>
    <scope>NUCLEOTIDE SEQUENCE</scope>
    <source>
        <strain evidence="3">AMC_N1</strain>
    </source>
</reference>
<sequence length="304" mass="34322">MSFSLDTCATLSILLNVHTLFSSEALRSSPGPVLLLPAKAGLINLTIRLLKCVQTLDCTHFHSLSVWLVNPILTGNGNLTGAKYLELLQNYIIPAIRDLVVPFETLWFQHDGYPAHNSRMMKRKYGTWSEADMERALAYHAAYRNGDMNFNECCRQYGIPKPTLKSHLDCKNIKANDGTKSLGRITTLSPKIERELAEHILKLEELLFGLTIKDIWATAVGPFVPKVRMWMTYRSSYLCTNTPGKKVYIPVYAPGRGLINKLYMLVESMHTGDGEMQHSVSSTELKQLVPLNLTLYYKLRVTNV</sequence>
<dbReference type="Gene3D" id="3.30.420.10">
    <property type="entry name" value="Ribonuclease H-like superfamily/Ribonuclease H"/>
    <property type="match status" value="1"/>
</dbReference>
<proteinExistence type="predicted"/>
<dbReference type="Pfam" id="PF05225">
    <property type="entry name" value="HTH_psq"/>
    <property type="match status" value="1"/>
</dbReference>
<organism evidence="3 4">
    <name type="scientific">Aromia moschata</name>
    <dbReference type="NCBI Taxonomy" id="1265417"/>
    <lineage>
        <taxon>Eukaryota</taxon>
        <taxon>Metazoa</taxon>
        <taxon>Ecdysozoa</taxon>
        <taxon>Arthropoda</taxon>
        <taxon>Hexapoda</taxon>
        <taxon>Insecta</taxon>
        <taxon>Pterygota</taxon>
        <taxon>Neoptera</taxon>
        <taxon>Endopterygota</taxon>
        <taxon>Coleoptera</taxon>
        <taxon>Polyphaga</taxon>
        <taxon>Cucujiformia</taxon>
        <taxon>Chrysomeloidea</taxon>
        <taxon>Cerambycidae</taxon>
        <taxon>Cerambycinae</taxon>
        <taxon>Callichromatini</taxon>
        <taxon>Aromia</taxon>
    </lineage>
</organism>
<dbReference type="InterPro" id="IPR007889">
    <property type="entry name" value="HTH_Psq"/>
</dbReference>
<evidence type="ECO:0000259" key="2">
    <source>
        <dbReference type="Pfam" id="PF05225"/>
    </source>
</evidence>
<dbReference type="Proteomes" id="UP001162162">
    <property type="component" value="Unassembled WGS sequence"/>
</dbReference>
<dbReference type="AlphaFoldDB" id="A0AAV8XCR5"/>
<evidence type="ECO:0000256" key="1">
    <source>
        <dbReference type="ARBA" id="ARBA00004123"/>
    </source>
</evidence>